<evidence type="ECO:0000313" key="1">
    <source>
        <dbReference type="EMBL" id="RDK39289.1"/>
    </source>
</evidence>
<keyword evidence="2" id="KW-1185">Reference proteome</keyword>
<dbReference type="Proteomes" id="UP000254937">
    <property type="component" value="Unassembled WGS sequence"/>
</dbReference>
<sequence>MNYMLSIFMVYLSPTRTSQDNCPTFCPLKQSAQTPMDTEFWLHGSSELHSITGPTADRPPGVTATGCVAVSDNSCVEHVRQQGSMVALMDHVLFITCRQLGCL</sequence>
<proteinExistence type="predicted"/>
<dbReference type="AlphaFoldDB" id="A0A370PAU3"/>
<accession>A0A370PAU3</accession>
<evidence type="ECO:0000313" key="2">
    <source>
        <dbReference type="Proteomes" id="UP000254937"/>
    </source>
</evidence>
<reference evidence="1 2" key="1">
    <citation type="submission" date="2018-07" db="EMBL/GenBank/DDBJ databases">
        <title>Section-level genome sequencing of Aspergillus section Nigri to investigate inter- and intra-species variation.</title>
        <authorList>
            <consortium name="DOE Joint Genome Institute"/>
            <person name="Vesth T.C."/>
            <person name="Nybo J.L."/>
            <person name="Theobald S."/>
            <person name="Frisvad J.C."/>
            <person name="Larsen T.O."/>
            <person name="Nielsen K.F."/>
            <person name="Hoof J.B."/>
            <person name="Brandl J."/>
            <person name="Salamov A."/>
            <person name="Riley R."/>
            <person name="Gladden J.M."/>
            <person name="Phatale P."/>
            <person name="Nielsen M.T."/>
            <person name="Lyhne E.K."/>
            <person name="Kogle M.E."/>
            <person name="Strasser K."/>
            <person name="McDonnell E."/>
            <person name="Barry K."/>
            <person name="Clum A."/>
            <person name="Chen C."/>
            <person name="Nolan M."/>
            <person name="Sandor L."/>
            <person name="Kuo A."/>
            <person name="Lipzen A."/>
            <person name="Hainaut M."/>
            <person name="Drula E."/>
            <person name="Tsang A."/>
            <person name="Magnuson J.K."/>
            <person name="Henrissat B."/>
            <person name="Wiebenga A."/>
            <person name="Simmons B.A."/>
            <person name="Makela M.R."/>
            <person name="De vries R.P."/>
            <person name="Grigoriev I.V."/>
            <person name="Mortensen U.H."/>
            <person name="Baker S.E."/>
            <person name="Andersen M.R."/>
        </authorList>
    </citation>
    <scope>NUCLEOTIDE SEQUENCE [LARGE SCALE GENOMIC DNA]</scope>
    <source>
        <strain evidence="1 2">ATCC 13157</strain>
    </source>
</reference>
<dbReference type="EMBL" id="KZ851861">
    <property type="protein sequence ID" value="RDK39289.1"/>
    <property type="molecule type" value="Genomic_DNA"/>
</dbReference>
<organism evidence="1 2">
    <name type="scientific">Aspergillus phoenicis ATCC 13157</name>
    <dbReference type="NCBI Taxonomy" id="1353007"/>
    <lineage>
        <taxon>Eukaryota</taxon>
        <taxon>Fungi</taxon>
        <taxon>Dikarya</taxon>
        <taxon>Ascomycota</taxon>
        <taxon>Pezizomycotina</taxon>
        <taxon>Eurotiomycetes</taxon>
        <taxon>Eurotiomycetidae</taxon>
        <taxon>Eurotiales</taxon>
        <taxon>Aspergillaceae</taxon>
        <taxon>Aspergillus</taxon>
    </lineage>
</organism>
<name>A0A370PAU3_ASPPH</name>
<protein>
    <submittedName>
        <fullName evidence="1">Uncharacterized protein</fullName>
    </submittedName>
</protein>
<gene>
    <name evidence="1" type="ORF">M752DRAFT_53987</name>
</gene>